<dbReference type="Proteomes" id="UP000288279">
    <property type="component" value="Unassembled WGS sequence"/>
</dbReference>
<evidence type="ECO:0000256" key="8">
    <source>
        <dbReference type="ARBA" id="ARBA00022898"/>
    </source>
</evidence>
<dbReference type="NCBIfam" id="TIGR01121">
    <property type="entry name" value="D_amino_aminoT"/>
    <property type="match status" value="1"/>
</dbReference>
<comment type="catalytic activity">
    <reaction evidence="16">
        <text>4-amino-4-deoxychorismate = 4-aminobenzoate + pyruvate + H(+)</text>
        <dbReference type="Rhea" id="RHEA:16201"/>
        <dbReference type="ChEBI" id="CHEBI:15361"/>
        <dbReference type="ChEBI" id="CHEBI:15378"/>
        <dbReference type="ChEBI" id="CHEBI:17836"/>
        <dbReference type="ChEBI" id="CHEBI:58406"/>
        <dbReference type="EC" id="4.1.3.38"/>
    </reaction>
</comment>
<evidence type="ECO:0000256" key="3">
    <source>
        <dbReference type="ARBA" id="ARBA00011738"/>
    </source>
</evidence>
<keyword evidence="7" id="KW-0808">Transferase</keyword>
<evidence type="ECO:0000256" key="1">
    <source>
        <dbReference type="ARBA" id="ARBA00001933"/>
    </source>
</evidence>
<dbReference type="RefSeq" id="WP_126825943.1">
    <property type="nucleotide sequence ID" value="NZ_PIQG01000001.1"/>
</dbReference>
<comment type="pathway">
    <text evidence="13">Cofactor biosynthesis; tetrahydrofolate biosynthesis; 4-aminobenzoate from chorismate: step 2/2.</text>
</comment>
<dbReference type="CDD" id="cd01558">
    <property type="entry name" value="D-AAT_like"/>
    <property type="match status" value="1"/>
</dbReference>
<dbReference type="EMBL" id="PIQG01000001">
    <property type="protein sequence ID" value="RUO79650.1"/>
    <property type="molecule type" value="Genomic_DNA"/>
</dbReference>
<evidence type="ECO:0000256" key="18">
    <source>
        <dbReference type="ARBA" id="ARBA00069174"/>
    </source>
</evidence>
<accession>A0A432ZP29</accession>
<dbReference type="EC" id="4.1.3.38" evidence="14"/>
<dbReference type="AlphaFoldDB" id="A0A432ZP29"/>
<reference evidence="20 21" key="1">
    <citation type="journal article" date="2011" name="Front. Microbiol.">
        <title>Genomic signatures of strain selection and enhancement in Bacillus atrophaeus var. globigii, a historical biowarfare simulant.</title>
        <authorList>
            <person name="Gibbons H.S."/>
            <person name="Broomall S.M."/>
            <person name="McNew L.A."/>
            <person name="Daligault H."/>
            <person name="Chapman C."/>
            <person name="Bruce D."/>
            <person name="Karavis M."/>
            <person name="Krepps M."/>
            <person name="McGregor P.A."/>
            <person name="Hong C."/>
            <person name="Park K.H."/>
            <person name="Akmal A."/>
            <person name="Feldman A."/>
            <person name="Lin J.S."/>
            <person name="Chang W.E."/>
            <person name="Higgs B.W."/>
            <person name="Demirev P."/>
            <person name="Lindquist J."/>
            <person name="Liem A."/>
            <person name="Fochler E."/>
            <person name="Read T.D."/>
            <person name="Tapia R."/>
            <person name="Johnson S."/>
            <person name="Bishop-Lilly K.A."/>
            <person name="Detter C."/>
            <person name="Han C."/>
            <person name="Sozhamannan S."/>
            <person name="Rosenzweig C.N."/>
            <person name="Skowronski E.W."/>
        </authorList>
    </citation>
    <scope>NUCLEOTIDE SEQUENCE [LARGE SCALE GENOMIC DNA]</scope>
    <source>
        <strain evidence="20 21">PIT1</strain>
    </source>
</reference>
<dbReference type="EC" id="2.6.1.21" evidence="4"/>
<evidence type="ECO:0000256" key="14">
    <source>
        <dbReference type="ARBA" id="ARBA00035676"/>
    </source>
</evidence>
<evidence type="ECO:0000256" key="17">
    <source>
        <dbReference type="ARBA" id="ARBA00054027"/>
    </source>
</evidence>
<evidence type="ECO:0000256" key="19">
    <source>
        <dbReference type="ARBA" id="ARBA00080135"/>
    </source>
</evidence>
<evidence type="ECO:0000256" key="11">
    <source>
        <dbReference type="ARBA" id="ARBA00033316"/>
    </source>
</evidence>
<evidence type="ECO:0000256" key="5">
    <source>
        <dbReference type="ARBA" id="ARBA00021779"/>
    </source>
</evidence>
<dbReference type="SUPFAM" id="SSF56752">
    <property type="entry name" value="D-aminoacid aminotransferase-like PLP-dependent enzymes"/>
    <property type="match status" value="1"/>
</dbReference>
<evidence type="ECO:0000256" key="4">
    <source>
        <dbReference type="ARBA" id="ARBA00012874"/>
    </source>
</evidence>
<evidence type="ECO:0000256" key="7">
    <source>
        <dbReference type="ARBA" id="ARBA00022679"/>
    </source>
</evidence>
<dbReference type="Pfam" id="PF01063">
    <property type="entry name" value="Aminotran_4"/>
    <property type="match status" value="1"/>
</dbReference>
<comment type="similarity">
    <text evidence="2">Belongs to the class-IV pyridoxal-phosphate-dependent aminotransferase family.</text>
</comment>
<comment type="caution">
    <text evidence="20">The sequence shown here is derived from an EMBL/GenBank/DDBJ whole genome shotgun (WGS) entry which is preliminary data.</text>
</comment>
<comment type="cofactor">
    <cofactor evidence="1">
        <name>pyridoxal 5'-phosphate</name>
        <dbReference type="ChEBI" id="CHEBI:597326"/>
    </cofactor>
</comment>
<dbReference type="GO" id="GO:0005829">
    <property type="term" value="C:cytosol"/>
    <property type="evidence" value="ECO:0007669"/>
    <property type="project" value="TreeGrafter"/>
</dbReference>
<evidence type="ECO:0000256" key="6">
    <source>
        <dbReference type="ARBA" id="ARBA00022576"/>
    </source>
</evidence>
<keyword evidence="9" id="KW-0289">Folate biosynthesis</keyword>
<comment type="catalytic activity">
    <reaction evidence="15">
        <text>D-alanine + 2-oxoglutarate = D-glutamate + pyruvate</text>
        <dbReference type="Rhea" id="RHEA:15869"/>
        <dbReference type="ChEBI" id="CHEBI:15361"/>
        <dbReference type="ChEBI" id="CHEBI:16810"/>
        <dbReference type="ChEBI" id="CHEBI:29986"/>
        <dbReference type="ChEBI" id="CHEBI:57416"/>
        <dbReference type="EC" id="2.6.1.21"/>
    </reaction>
</comment>
<organism evidence="20 21">
    <name type="scientific">Pseudidiomarina taiwanensis</name>
    <dbReference type="NCBI Taxonomy" id="337250"/>
    <lineage>
        <taxon>Bacteria</taxon>
        <taxon>Pseudomonadati</taxon>
        <taxon>Pseudomonadota</taxon>
        <taxon>Gammaproteobacteria</taxon>
        <taxon>Alteromonadales</taxon>
        <taxon>Idiomarinaceae</taxon>
        <taxon>Pseudidiomarina</taxon>
    </lineage>
</organism>
<dbReference type="Gene3D" id="3.20.10.10">
    <property type="entry name" value="D-amino Acid Aminotransferase, subunit A, domain 2"/>
    <property type="match status" value="1"/>
</dbReference>
<dbReference type="PANTHER" id="PTHR42743">
    <property type="entry name" value="AMINO-ACID AMINOTRANSFERASE"/>
    <property type="match status" value="1"/>
</dbReference>
<keyword evidence="8" id="KW-0663">Pyridoxal phosphate</keyword>
<evidence type="ECO:0000313" key="21">
    <source>
        <dbReference type="Proteomes" id="UP000288279"/>
    </source>
</evidence>
<dbReference type="GO" id="GO:0046416">
    <property type="term" value="P:D-amino acid metabolic process"/>
    <property type="evidence" value="ECO:0007669"/>
    <property type="project" value="InterPro"/>
</dbReference>
<evidence type="ECO:0000256" key="2">
    <source>
        <dbReference type="ARBA" id="ARBA00009320"/>
    </source>
</evidence>
<dbReference type="GO" id="GO:0047810">
    <property type="term" value="F:D-alanine-2-oxoglutarate aminotransferase activity"/>
    <property type="evidence" value="ECO:0007669"/>
    <property type="project" value="UniProtKB-EC"/>
</dbReference>
<dbReference type="Gene3D" id="3.30.470.10">
    <property type="match status" value="1"/>
</dbReference>
<dbReference type="InterPro" id="IPR036038">
    <property type="entry name" value="Aminotransferase-like"/>
</dbReference>
<dbReference type="FunFam" id="3.20.10.10:FF:000002">
    <property type="entry name" value="D-alanine aminotransferase"/>
    <property type="match status" value="1"/>
</dbReference>
<comment type="subunit">
    <text evidence="3">Homodimer.</text>
</comment>
<dbReference type="InterPro" id="IPR050571">
    <property type="entry name" value="Class-IV_PLP-Dep_Aminotrnsfr"/>
</dbReference>
<dbReference type="GO" id="GO:0008696">
    <property type="term" value="F:4-amino-4-deoxychorismate lyase activity"/>
    <property type="evidence" value="ECO:0007669"/>
    <property type="project" value="UniProtKB-EC"/>
</dbReference>
<dbReference type="InterPro" id="IPR043131">
    <property type="entry name" value="BCAT-like_N"/>
</dbReference>
<evidence type="ECO:0000256" key="9">
    <source>
        <dbReference type="ARBA" id="ARBA00022909"/>
    </source>
</evidence>
<evidence type="ECO:0000313" key="20">
    <source>
        <dbReference type="EMBL" id="RUO79650.1"/>
    </source>
</evidence>
<evidence type="ECO:0000256" key="13">
    <source>
        <dbReference type="ARBA" id="ARBA00035633"/>
    </source>
</evidence>
<proteinExistence type="inferred from homology"/>
<evidence type="ECO:0000256" key="16">
    <source>
        <dbReference type="ARBA" id="ARBA00049529"/>
    </source>
</evidence>
<dbReference type="GO" id="GO:0008652">
    <property type="term" value="P:amino acid biosynthetic process"/>
    <property type="evidence" value="ECO:0007669"/>
    <property type="project" value="UniProtKB-ARBA"/>
</dbReference>
<evidence type="ECO:0000256" key="10">
    <source>
        <dbReference type="ARBA" id="ARBA00030138"/>
    </source>
</evidence>
<dbReference type="GO" id="GO:0030170">
    <property type="term" value="F:pyridoxal phosphate binding"/>
    <property type="evidence" value="ECO:0007669"/>
    <property type="project" value="InterPro"/>
</dbReference>
<evidence type="ECO:0000256" key="15">
    <source>
        <dbReference type="ARBA" id="ARBA00047911"/>
    </source>
</evidence>
<dbReference type="InterPro" id="IPR001544">
    <property type="entry name" value="Aminotrans_IV"/>
</dbReference>
<keyword evidence="6" id="KW-0032">Aminotransferase</keyword>
<name>A0A432ZP29_9GAMM</name>
<gene>
    <name evidence="20" type="primary">dat</name>
    <name evidence="20" type="ORF">CWI83_03935</name>
</gene>
<evidence type="ECO:0000256" key="12">
    <source>
        <dbReference type="ARBA" id="ARBA00033391"/>
    </source>
</evidence>
<dbReference type="InterPro" id="IPR043132">
    <property type="entry name" value="BCAT-like_C"/>
</dbReference>
<dbReference type="InterPro" id="IPR005784">
    <property type="entry name" value="D_amino_transT"/>
</dbReference>
<keyword evidence="21" id="KW-1185">Reference proteome</keyword>
<dbReference type="PANTHER" id="PTHR42743:SF10">
    <property type="entry name" value="D-ALANINE AMINOTRANSFERASE"/>
    <property type="match status" value="1"/>
</dbReference>
<dbReference type="OrthoDB" id="21319at2"/>
<dbReference type="GO" id="GO:0046656">
    <property type="term" value="P:folic acid biosynthetic process"/>
    <property type="evidence" value="ECO:0007669"/>
    <property type="project" value="UniProtKB-KW"/>
</dbReference>
<comment type="function">
    <text evidence="17">Involved in the biosynthesis of p-aminobenzoate (PABA), a precursor of tetrahydrofolate. Converts 4-amino-4-deoxychorismate into 4-aminobenzoate (PABA) and pyruvate.</text>
</comment>
<protein>
    <recommendedName>
        <fullName evidence="18">Aminodeoxychorismate lyase</fullName>
        <ecNumber evidence="4">2.6.1.21</ecNumber>
        <ecNumber evidence="14">4.1.3.38</ecNumber>
    </recommendedName>
    <alternativeName>
        <fullName evidence="19">4-amino-4-deoxychorismate lyase</fullName>
    </alternativeName>
    <alternativeName>
        <fullName evidence="5">D-alanine aminotransferase</fullName>
    </alternativeName>
    <alternativeName>
        <fullName evidence="12">D-amino acid aminotransferase</fullName>
    </alternativeName>
    <alternativeName>
        <fullName evidence="10">D-amino acid transaminase</fullName>
    </alternativeName>
    <alternativeName>
        <fullName evidence="11">D-aspartate aminotransferase</fullName>
    </alternativeName>
</protein>
<sequence length="282" mass="31800">MNIVYLNGSWVAAEDAKVSVFDRGFLFADGIYEVVTVYSGRPFLLDEHLQRLQRSLKALHLQHALDLDYRQLIAQLIERNQVDNGLVYIQVTRGAEAQRSHLPQTEMTTPTIFATVSPLTPHWDTPEPVRVCLLEDIRWLRCDIKSISLLGNIMLKQEAANRGGAEAILHRNGSITEGTSANYFAVRDGKLWTAPADHLILPGITRIWTIELARQCGIEVIEQAFTVNDLDTLDELFLTSSSREIQPVAQIDDKIIAAGRVGPITQRLIEAFHDSKRRHLEQ</sequence>